<feature type="region of interest" description="Disordered" evidence="1">
    <location>
        <begin position="110"/>
        <end position="198"/>
    </location>
</feature>
<reference evidence="3" key="1">
    <citation type="journal article" date="2020" name="Stud. Mycol.">
        <title>101 Dothideomycetes genomes: A test case for predicting lifestyles and emergence of pathogens.</title>
        <authorList>
            <person name="Haridas S."/>
            <person name="Albert R."/>
            <person name="Binder M."/>
            <person name="Bloem J."/>
            <person name="LaButti K."/>
            <person name="Salamov A."/>
            <person name="Andreopoulos B."/>
            <person name="Baker S."/>
            <person name="Barry K."/>
            <person name="Bills G."/>
            <person name="Bluhm B."/>
            <person name="Cannon C."/>
            <person name="Castanera R."/>
            <person name="Culley D."/>
            <person name="Daum C."/>
            <person name="Ezra D."/>
            <person name="Gonzalez J."/>
            <person name="Henrissat B."/>
            <person name="Kuo A."/>
            <person name="Liang C."/>
            <person name="Lipzen A."/>
            <person name="Lutzoni F."/>
            <person name="Magnuson J."/>
            <person name="Mondo S."/>
            <person name="Nolan M."/>
            <person name="Ohm R."/>
            <person name="Pangilinan J."/>
            <person name="Park H.-J."/>
            <person name="Ramirez L."/>
            <person name="Alfaro M."/>
            <person name="Sun H."/>
            <person name="Tritt A."/>
            <person name="Yoshinaga Y."/>
            <person name="Zwiers L.-H."/>
            <person name="Turgeon B."/>
            <person name="Goodwin S."/>
            <person name="Spatafora J."/>
            <person name="Crous P."/>
            <person name="Grigoriev I."/>
        </authorList>
    </citation>
    <scope>NUCLEOTIDE SEQUENCE [LARGE SCALE GENOMIC DNA]</scope>
    <source>
        <strain evidence="3">CBS 304.66</strain>
    </source>
</reference>
<protein>
    <submittedName>
        <fullName evidence="2">Uncharacterized protein</fullName>
    </submittedName>
</protein>
<name>A0A9P4K899_9PLEO</name>
<feature type="compositionally biased region" description="Low complexity" evidence="1">
    <location>
        <begin position="15"/>
        <end position="37"/>
    </location>
</feature>
<dbReference type="EMBL" id="ML986631">
    <property type="protein sequence ID" value="KAF2263117.1"/>
    <property type="molecule type" value="Genomic_DNA"/>
</dbReference>
<proteinExistence type="predicted"/>
<gene>
    <name evidence="2" type="ORF">CC78DRAFT_581871</name>
</gene>
<evidence type="ECO:0000256" key="1">
    <source>
        <dbReference type="SAM" id="MobiDB-lite"/>
    </source>
</evidence>
<accession>A0A9P4K899</accession>
<feature type="compositionally biased region" description="Polar residues" evidence="1">
    <location>
        <begin position="156"/>
        <end position="165"/>
    </location>
</feature>
<feature type="compositionally biased region" description="Polar residues" evidence="1">
    <location>
        <begin position="64"/>
        <end position="81"/>
    </location>
</feature>
<organism evidence="2 3">
    <name type="scientific">Lojkania enalia</name>
    <dbReference type="NCBI Taxonomy" id="147567"/>
    <lineage>
        <taxon>Eukaryota</taxon>
        <taxon>Fungi</taxon>
        <taxon>Dikarya</taxon>
        <taxon>Ascomycota</taxon>
        <taxon>Pezizomycotina</taxon>
        <taxon>Dothideomycetes</taxon>
        <taxon>Pleosporomycetidae</taxon>
        <taxon>Pleosporales</taxon>
        <taxon>Pleosporales incertae sedis</taxon>
        <taxon>Lojkania</taxon>
    </lineage>
</organism>
<evidence type="ECO:0000313" key="2">
    <source>
        <dbReference type="EMBL" id="KAF2263117.1"/>
    </source>
</evidence>
<comment type="caution">
    <text evidence="2">The sequence shown here is derived from an EMBL/GenBank/DDBJ whole genome shotgun (WGS) entry which is preliminary data.</text>
</comment>
<dbReference type="Proteomes" id="UP000800093">
    <property type="component" value="Unassembled WGS sequence"/>
</dbReference>
<feature type="compositionally biased region" description="Polar residues" evidence="1">
    <location>
        <begin position="138"/>
        <end position="148"/>
    </location>
</feature>
<feature type="compositionally biased region" description="Polar residues" evidence="1">
    <location>
        <begin position="180"/>
        <end position="198"/>
    </location>
</feature>
<sequence>MTRPLLSSPPPSSALPPNDILPLPRTSVPSSTSTTRPHGIPPSLSYLYRHLTPSHPSPDISPHATRSNTNGVALQYPTPQHTTHDSSHIENIFAPQAHQHHHLPTASQYPITRADRSPDPMVPQTPSPSYDSLFPEFTNLSPRTSHPRQTIRPIASPQSQPSDPEQNPGLVDDPEPLPSHHTQNPIPVVPTSPQSQCSIPPPNIRPVARYPVWVCCVCTYTHRAIPTNSIPALPPSPKTQSRKLDTKYKTANSIPGHARMCSEQHHPENLSLCGNILCQHGYCEWCMTWRP</sequence>
<feature type="region of interest" description="Disordered" evidence="1">
    <location>
        <begin position="1"/>
        <end position="86"/>
    </location>
</feature>
<evidence type="ECO:0000313" key="3">
    <source>
        <dbReference type="Proteomes" id="UP000800093"/>
    </source>
</evidence>
<keyword evidence="3" id="KW-1185">Reference proteome</keyword>
<dbReference type="AlphaFoldDB" id="A0A9P4K899"/>